<evidence type="ECO:0000256" key="1">
    <source>
        <dbReference type="ARBA" id="ARBA00003989"/>
    </source>
</evidence>
<evidence type="ECO:0000256" key="2">
    <source>
        <dbReference type="ARBA" id="ARBA00014024"/>
    </source>
</evidence>
<feature type="signal peptide" evidence="5">
    <location>
        <begin position="1"/>
        <end position="19"/>
    </location>
</feature>
<dbReference type="RefSeq" id="WP_229779978.1">
    <property type="nucleotide sequence ID" value="NZ_BMQI01000015.1"/>
</dbReference>
<evidence type="ECO:0000256" key="4">
    <source>
        <dbReference type="SAM" id="MobiDB-lite"/>
    </source>
</evidence>
<keyword evidence="7" id="KW-1185">Reference proteome</keyword>
<name>A0A9X1ZFA1_9GAMM</name>
<dbReference type="InterPro" id="IPR018900">
    <property type="entry name" value="Curli_CsgE"/>
</dbReference>
<evidence type="ECO:0000313" key="7">
    <source>
        <dbReference type="Proteomes" id="UP001139408"/>
    </source>
</evidence>
<feature type="region of interest" description="Disordered" evidence="4">
    <location>
        <begin position="53"/>
        <end position="73"/>
    </location>
</feature>
<proteinExistence type="predicted"/>
<reference evidence="6" key="1">
    <citation type="submission" date="2022-01" db="EMBL/GenBank/DDBJ databases">
        <title>Whole genome-based taxonomy of the Shewanellaceae.</title>
        <authorList>
            <person name="Martin-Rodriguez A.J."/>
        </authorList>
    </citation>
    <scope>NUCLEOTIDE SEQUENCE</scope>
    <source>
        <strain evidence="6">DSM 23803</strain>
    </source>
</reference>
<gene>
    <name evidence="6" type="ORF">L2749_11365</name>
</gene>
<keyword evidence="3 5" id="KW-0732">Signal</keyword>
<evidence type="ECO:0000256" key="5">
    <source>
        <dbReference type="SAM" id="SignalP"/>
    </source>
</evidence>
<evidence type="ECO:0000256" key="3">
    <source>
        <dbReference type="ARBA" id="ARBA00022729"/>
    </source>
</evidence>
<comment type="caution">
    <text evidence="6">The sequence shown here is derived from an EMBL/GenBank/DDBJ whole genome shotgun (WGS) entry which is preliminary data.</text>
</comment>
<protein>
    <recommendedName>
        <fullName evidence="2">Curli production assembly/transport component CsgE</fullName>
    </recommendedName>
</protein>
<sequence length="198" mass="22211">MKLSTVLLAYLLLSSVTFVADARATEQQNIEVNNIEVNVEEFNKADIPPLTDSVKLESSKSKAQESALQNTKEEKVSINDAKPKREDDLIDGLILNRAMTRLGHRFYREFVSAYRDINGLNNHNGLTVVEQATARNGSKILVLHNRKPIFITFVSPASRSLDAQADMAAKRVNDLLLQYQQQSKWSAFSDPDLASDEF</sequence>
<organism evidence="6 7">
    <name type="scientific">Shewanella algicola</name>
    <dbReference type="NCBI Taxonomy" id="640633"/>
    <lineage>
        <taxon>Bacteria</taxon>
        <taxon>Pseudomonadati</taxon>
        <taxon>Pseudomonadota</taxon>
        <taxon>Gammaproteobacteria</taxon>
        <taxon>Alteromonadales</taxon>
        <taxon>Shewanellaceae</taxon>
        <taxon>Shewanella</taxon>
    </lineage>
</organism>
<dbReference type="Proteomes" id="UP001139408">
    <property type="component" value="Unassembled WGS sequence"/>
</dbReference>
<dbReference type="Pfam" id="PF10627">
    <property type="entry name" value="CsgE"/>
    <property type="match status" value="1"/>
</dbReference>
<feature type="compositionally biased region" description="Basic and acidic residues" evidence="4">
    <location>
        <begin position="54"/>
        <end position="63"/>
    </location>
</feature>
<accession>A0A9X1ZFA1</accession>
<evidence type="ECO:0000313" key="6">
    <source>
        <dbReference type="EMBL" id="MCL1105853.1"/>
    </source>
</evidence>
<feature type="chain" id="PRO_5040752615" description="Curli production assembly/transport component CsgE" evidence="5">
    <location>
        <begin position="20"/>
        <end position="198"/>
    </location>
</feature>
<dbReference type="EMBL" id="JAKILJ010000023">
    <property type="protein sequence ID" value="MCL1105853.1"/>
    <property type="molecule type" value="Genomic_DNA"/>
</dbReference>
<comment type="function">
    <text evidence="1">May be involved in the biogenesis of curli organelles.</text>
</comment>
<dbReference type="AlphaFoldDB" id="A0A9X1ZFA1"/>